<accession>A0ABD0JPX5</accession>
<reference evidence="1 2" key="1">
    <citation type="journal article" date="2023" name="Sci. Data">
        <title>Genome assembly of the Korean intertidal mud-creeper Batillaria attramentaria.</title>
        <authorList>
            <person name="Patra A.K."/>
            <person name="Ho P.T."/>
            <person name="Jun S."/>
            <person name="Lee S.J."/>
            <person name="Kim Y."/>
            <person name="Won Y.J."/>
        </authorList>
    </citation>
    <scope>NUCLEOTIDE SEQUENCE [LARGE SCALE GENOMIC DNA]</scope>
    <source>
        <strain evidence="1">Wonlab-2016</strain>
    </source>
</reference>
<organism evidence="1 2">
    <name type="scientific">Batillaria attramentaria</name>
    <dbReference type="NCBI Taxonomy" id="370345"/>
    <lineage>
        <taxon>Eukaryota</taxon>
        <taxon>Metazoa</taxon>
        <taxon>Spiralia</taxon>
        <taxon>Lophotrochozoa</taxon>
        <taxon>Mollusca</taxon>
        <taxon>Gastropoda</taxon>
        <taxon>Caenogastropoda</taxon>
        <taxon>Sorbeoconcha</taxon>
        <taxon>Cerithioidea</taxon>
        <taxon>Batillariidae</taxon>
        <taxon>Batillaria</taxon>
    </lineage>
</organism>
<comment type="caution">
    <text evidence="1">The sequence shown here is derived from an EMBL/GenBank/DDBJ whole genome shotgun (WGS) entry which is preliminary data.</text>
</comment>
<evidence type="ECO:0000313" key="2">
    <source>
        <dbReference type="Proteomes" id="UP001519460"/>
    </source>
</evidence>
<protein>
    <submittedName>
        <fullName evidence="1">Uncharacterized protein</fullName>
    </submittedName>
</protein>
<proteinExistence type="predicted"/>
<gene>
    <name evidence="1" type="ORF">BaRGS_00031960</name>
</gene>
<dbReference type="Proteomes" id="UP001519460">
    <property type="component" value="Unassembled WGS sequence"/>
</dbReference>
<dbReference type="EMBL" id="JACVVK020000365">
    <property type="protein sequence ID" value="KAK7476799.1"/>
    <property type="molecule type" value="Genomic_DNA"/>
</dbReference>
<feature type="non-terminal residue" evidence="1">
    <location>
        <position position="1"/>
    </location>
</feature>
<sequence length="86" mass="9143">DLWRVSRSHLSSEPVCKPSGHAGCTLAAVAGGMFNFEVWVGGSRSVFLCRIPAANGTRMSQMSLHQLTCQRVRVPPSGNSVVLMGG</sequence>
<evidence type="ECO:0000313" key="1">
    <source>
        <dbReference type="EMBL" id="KAK7476799.1"/>
    </source>
</evidence>
<name>A0ABD0JPX5_9CAEN</name>
<dbReference type="AlphaFoldDB" id="A0ABD0JPX5"/>
<keyword evidence="2" id="KW-1185">Reference proteome</keyword>